<keyword evidence="1" id="KW-0560">Oxidoreductase</keyword>
<dbReference type="Pfam" id="PF00106">
    <property type="entry name" value="adh_short"/>
    <property type="match status" value="1"/>
</dbReference>
<dbReference type="SUPFAM" id="SSF51735">
    <property type="entry name" value="NAD(P)-binding Rossmann-fold domains"/>
    <property type="match status" value="1"/>
</dbReference>
<sequence length="281" mass="30374">MTSVTLNGKVAIVTGANSGIGRITARELALNGYHVFLACRSIERGQAVVDAIAALSGNSAKAEVLSLDLGDFNSVRQCAASFLARDLPLHLLVENAGIAGNKGRTASGFEMTFGVCHMGHFLLTQLLLDRIKTSAPARIVVVASEAHRDPKAIDFSKLKDNTKTLTGFPEYGVAKLSNVLFASELARRLKGTGVTTYSLHPGVVATNVWRAVPWPIDRLMKYFMISDEEGAATTLYCALSPDVAEETGLFYEECKLREPSALAKDTVLAARLWKESESWIQ</sequence>
<proteinExistence type="predicted"/>
<protein>
    <submittedName>
        <fullName evidence="2">SDR family oxidoreductase</fullName>
    </submittedName>
</protein>
<dbReference type="AlphaFoldDB" id="A0A2T5MIV2"/>
<comment type="caution">
    <text evidence="2">The sequence shown here is derived from an EMBL/GenBank/DDBJ whole genome shotgun (WGS) entry which is preliminary data.</text>
</comment>
<dbReference type="RefSeq" id="WP_107939686.1">
    <property type="nucleotide sequence ID" value="NZ_QANS01000002.1"/>
</dbReference>
<name>A0A2T5MIV2_9GAMM</name>
<dbReference type="PANTHER" id="PTHR43157">
    <property type="entry name" value="PHOSPHATIDYLINOSITOL-GLYCAN BIOSYNTHESIS CLASS F PROTEIN-RELATED"/>
    <property type="match status" value="1"/>
</dbReference>
<dbReference type="InterPro" id="IPR036291">
    <property type="entry name" value="NAD(P)-bd_dom_sf"/>
</dbReference>
<keyword evidence="3" id="KW-1185">Reference proteome</keyword>
<evidence type="ECO:0000256" key="1">
    <source>
        <dbReference type="ARBA" id="ARBA00023002"/>
    </source>
</evidence>
<gene>
    <name evidence="2" type="ORF">CJD38_07550</name>
</gene>
<dbReference type="Proteomes" id="UP000244248">
    <property type="component" value="Unassembled WGS sequence"/>
</dbReference>
<dbReference type="EMBL" id="QANS01000002">
    <property type="protein sequence ID" value="PTU32488.1"/>
    <property type="molecule type" value="Genomic_DNA"/>
</dbReference>
<dbReference type="PRINTS" id="PR00081">
    <property type="entry name" value="GDHRDH"/>
</dbReference>
<evidence type="ECO:0000313" key="2">
    <source>
        <dbReference type="EMBL" id="PTU32488.1"/>
    </source>
</evidence>
<dbReference type="CDD" id="cd05327">
    <property type="entry name" value="retinol-DH_like_SDR_c_like"/>
    <property type="match status" value="1"/>
</dbReference>
<dbReference type="OrthoDB" id="109589at2"/>
<dbReference type="Gene3D" id="3.40.50.720">
    <property type="entry name" value="NAD(P)-binding Rossmann-like Domain"/>
    <property type="match status" value="1"/>
</dbReference>
<accession>A0A2T5MIV2</accession>
<evidence type="ECO:0000313" key="3">
    <source>
        <dbReference type="Proteomes" id="UP000244248"/>
    </source>
</evidence>
<organism evidence="2 3">
    <name type="scientific">Stenotrophobium rhamnosiphilum</name>
    <dbReference type="NCBI Taxonomy" id="2029166"/>
    <lineage>
        <taxon>Bacteria</taxon>
        <taxon>Pseudomonadati</taxon>
        <taxon>Pseudomonadota</taxon>
        <taxon>Gammaproteobacteria</taxon>
        <taxon>Nevskiales</taxon>
        <taxon>Nevskiaceae</taxon>
        <taxon>Stenotrophobium</taxon>
    </lineage>
</organism>
<dbReference type="PANTHER" id="PTHR43157:SF31">
    <property type="entry name" value="PHOSPHATIDYLINOSITOL-GLYCAN BIOSYNTHESIS CLASS F PROTEIN"/>
    <property type="match status" value="1"/>
</dbReference>
<dbReference type="GO" id="GO:0016491">
    <property type="term" value="F:oxidoreductase activity"/>
    <property type="evidence" value="ECO:0007669"/>
    <property type="project" value="UniProtKB-KW"/>
</dbReference>
<dbReference type="InterPro" id="IPR002347">
    <property type="entry name" value="SDR_fam"/>
</dbReference>
<reference evidence="2 3" key="1">
    <citation type="submission" date="2018-04" db="EMBL/GenBank/DDBJ databases">
        <title>Novel species isolated from glacier.</title>
        <authorList>
            <person name="Liu Q."/>
            <person name="Xin Y.-H."/>
        </authorList>
    </citation>
    <scope>NUCLEOTIDE SEQUENCE [LARGE SCALE GENOMIC DNA]</scope>
    <source>
        <strain evidence="2 3">GT1R17</strain>
    </source>
</reference>